<dbReference type="Gene3D" id="3.30.565.10">
    <property type="entry name" value="Histidine kinase-like ATPase, C-terminal domain"/>
    <property type="match status" value="1"/>
</dbReference>
<dbReference type="Proteomes" id="UP001595975">
    <property type="component" value="Unassembled WGS sequence"/>
</dbReference>
<dbReference type="GO" id="GO:0005524">
    <property type="term" value="F:ATP binding"/>
    <property type="evidence" value="ECO:0007669"/>
    <property type="project" value="UniProtKB-KW"/>
</dbReference>
<dbReference type="SUPFAM" id="SSF55874">
    <property type="entry name" value="ATPase domain of HSP90 chaperone/DNA topoisomerase II/histidine kinase"/>
    <property type="match status" value="1"/>
</dbReference>
<proteinExistence type="predicted"/>
<dbReference type="InterPro" id="IPR003594">
    <property type="entry name" value="HATPase_dom"/>
</dbReference>
<name>A0ABW0WZZ1_9ACTN</name>
<feature type="domain" description="Histidine kinase/HSP90-like ATPase" evidence="2">
    <location>
        <begin position="63"/>
        <end position="147"/>
    </location>
</feature>
<keyword evidence="3" id="KW-0067">ATP-binding</keyword>
<keyword evidence="1" id="KW-0418">Kinase</keyword>
<organism evidence="3 4">
    <name type="scientific">Kitasatospora misakiensis</name>
    <dbReference type="NCBI Taxonomy" id="67330"/>
    <lineage>
        <taxon>Bacteria</taxon>
        <taxon>Bacillati</taxon>
        <taxon>Actinomycetota</taxon>
        <taxon>Actinomycetes</taxon>
        <taxon>Kitasatosporales</taxon>
        <taxon>Streptomycetaceae</taxon>
        <taxon>Kitasatospora</taxon>
    </lineage>
</organism>
<dbReference type="Pfam" id="PF02518">
    <property type="entry name" value="HATPase_c"/>
    <property type="match status" value="1"/>
</dbReference>
<keyword evidence="4" id="KW-1185">Reference proteome</keyword>
<dbReference type="InterPro" id="IPR036890">
    <property type="entry name" value="HATPase_C_sf"/>
</dbReference>
<accession>A0ABW0WZZ1</accession>
<evidence type="ECO:0000256" key="1">
    <source>
        <dbReference type="ARBA" id="ARBA00022527"/>
    </source>
</evidence>
<dbReference type="PANTHER" id="PTHR35526">
    <property type="entry name" value="ANTI-SIGMA-F FACTOR RSBW-RELATED"/>
    <property type="match status" value="1"/>
</dbReference>
<evidence type="ECO:0000259" key="2">
    <source>
        <dbReference type="Pfam" id="PF02518"/>
    </source>
</evidence>
<comment type="caution">
    <text evidence="3">The sequence shown here is derived from an EMBL/GenBank/DDBJ whole genome shotgun (WGS) entry which is preliminary data.</text>
</comment>
<sequence>MTRPETVPAPDRDQTRRLALSTSAGAVQQCRDFSRQALLDWHWLAVDGDGWPDDEQVAVFEDVLLMVSELVTNACLHTPGGPRELRLRWDTVRLLVEVSDGSPVPPQLRPFADPGLPGGHGLRVVDRLARAWGSRPEDGGKSVWLEVSSPLNHRA</sequence>
<reference evidence="4" key="1">
    <citation type="journal article" date="2019" name="Int. J. Syst. Evol. Microbiol.">
        <title>The Global Catalogue of Microorganisms (GCM) 10K type strain sequencing project: providing services to taxonomists for standard genome sequencing and annotation.</title>
        <authorList>
            <consortium name="The Broad Institute Genomics Platform"/>
            <consortium name="The Broad Institute Genome Sequencing Center for Infectious Disease"/>
            <person name="Wu L."/>
            <person name="Ma J."/>
        </authorList>
    </citation>
    <scope>NUCLEOTIDE SEQUENCE [LARGE SCALE GENOMIC DNA]</scope>
    <source>
        <strain evidence="4">CGMCC 4.1437</strain>
    </source>
</reference>
<dbReference type="PANTHER" id="PTHR35526:SF3">
    <property type="entry name" value="ANTI-SIGMA-F FACTOR RSBW"/>
    <property type="match status" value="1"/>
</dbReference>
<dbReference type="InterPro" id="IPR050267">
    <property type="entry name" value="Anti-sigma-factor_SerPK"/>
</dbReference>
<keyword evidence="3" id="KW-0547">Nucleotide-binding</keyword>
<keyword evidence="1" id="KW-0808">Transferase</keyword>
<protein>
    <submittedName>
        <fullName evidence="3">ATP-binding protein</fullName>
    </submittedName>
</protein>
<gene>
    <name evidence="3" type="ORF">ACFP3U_12780</name>
</gene>
<evidence type="ECO:0000313" key="3">
    <source>
        <dbReference type="EMBL" id="MFC5663855.1"/>
    </source>
</evidence>
<evidence type="ECO:0000313" key="4">
    <source>
        <dbReference type="Proteomes" id="UP001595975"/>
    </source>
</evidence>
<dbReference type="RefSeq" id="WP_380225556.1">
    <property type="nucleotide sequence ID" value="NZ_JBHSOF010000013.1"/>
</dbReference>
<dbReference type="EMBL" id="JBHSOF010000013">
    <property type="protein sequence ID" value="MFC5663855.1"/>
    <property type="molecule type" value="Genomic_DNA"/>
</dbReference>
<dbReference type="CDD" id="cd16936">
    <property type="entry name" value="HATPase_RsbW-like"/>
    <property type="match status" value="1"/>
</dbReference>
<keyword evidence="1" id="KW-0723">Serine/threonine-protein kinase</keyword>